<comment type="caution">
    <text evidence="2">The sequence shown here is derived from an EMBL/GenBank/DDBJ whole genome shotgun (WGS) entry which is preliminary data.</text>
</comment>
<gene>
    <name evidence="2" type="ORF">E3T61_09640</name>
</gene>
<evidence type="ECO:0000256" key="1">
    <source>
        <dbReference type="SAM" id="MobiDB-lite"/>
    </source>
</evidence>
<feature type="compositionally biased region" description="Acidic residues" evidence="1">
    <location>
        <begin position="1"/>
        <end position="11"/>
    </location>
</feature>
<organism evidence="2 3">
    <name type="scientific">Cryobacterium lactosi</name>
    <dbReference type="NCBI Taxonomy" id="1259202"/>
    <lineage>
        <taxon>Bacteria</taxon>
        <taxon>Bacillati</taxon>
        <taxon>Actinomycetota</taxon>
        <taxon>Actinomycetes</taxon>
        <taxon>Micrococcales</taxon>
        <taxon>Microbacteriaceae</taxon>
        <taxon>Cryobacterium</taxon>
    </lineage>
</organism>
<name>A0A4R9BVE5_9MICO</name>
<dbReference type="Proteomes" id="UP000298468">
    <property type="component" value="Unassembled WGS sequence"/>
</dbReference>
<keyword evidence="3" id="KW-1185">Reference proteome</keyword>
<proteinExistence type="predicted"/>
<protein>
    <recommendedName>
        <fullName evidence="4">HutD family protein</fullName>
    </recommendedName>
</protein>
<sequence>MSIAAEEDGVDADGVPPRSIRFADLPRQSLDQGRGSAREVWADLDPDLTLRWQLRVLEIKDSTGLLVGPAGTHHFVVGLAGPQVAVRNTESSRVLRRDHVMPVLSATVYFERPKLRPPGASSLIVLTFAAGTEPPEFAIRTTPPDTALAAGTQLLLTLRGTVRVDGVEAAPGTALLLDPNRSHPLQAASAQLLTVHRPGSQPEP</sequence>
<reference evidence="2 3" key="1">
    <citation type="submission" date="2019-03" db="EMBL/GenBank/DDBJ databases">
        <title>Genomics of glacier-inhabiting Cryobacterium strains.</title>
        <authorList>
            <person name="Liu Q."/>
            <person name="Xin Y.-H."/>
        </authorList>
    </citation>
    <scope>NUCLEOTIDE SEQUENCE [LARGE SCALE GENOMIC DNA]</scope>
    <source>
        <strain evidence="2 3">Sr59</strain>
    </source>
</reference>
<dbReference type="EMBL" id="SOHM01000018">
    <property type="protein sequence ID" value="TFD91120.1"/>
    <property type="molecule type" value="Genomic_DNA"/>
</dbReference>
<feature type="region of interest" description="Disordered" evidence="1">
    <location>
        <begin position="1"/>
        <end position="27"/>
    </location>
</feature>
<evidence type="ECO:0000313" key="2">
    <source>
        <dbReference type="EMBL" id="TFD91120.1"/>
    </source>
</evidence>
<evidence type="ECO:0000313" key="3">
    <source>
        <dbReference type="Proteomes" id="UP000298468"/>
    </source>
</evidence>
<accession>A0A4R9BVE5</accession>
<dbReference type="RefSeq" id="WP_134640639.1">
    <property type="nucleotide sequence ID" value="NZ_SOHM01000018.1"/>
</dbReference>
<dbReference type="AlphaFoldDB" id="A0A4R9BVE5"/>
<evidence type="ECO:0008006" key="4">
    <source>
        <dbReference type="Google" id="ProtNLM"/>
    </source>
</evidence>
<dbReference type="OrthoDB" id="5107010at2"/>